<dbReference type="OrthoDB" id="7464992at2759"/>
<accession>A0A1E4S9M0</accession>
<dbReference type="Pfam" id="PF01435">
    <property type="entry name" value="Peptidase_M48"/>
    <property type="match status" value="1"/>
</dbReference>
<evidence type="ECO:0000256" key="2">
    <source>
        <dbReference type="ARBA" id="ARBA00022723"/>
    </source>
</evidence>
<dbReference type="CDD" id="cd07331">
    <property type="entry name" value="M48C_Oma1_like"/>
    <property type="match status" value="1"/>
</dbReference>
<evidence type="ECO:0000313" key="8">
    <source>
        <dbReference type="EMBL" id="ODV76184.1"/>
    </source>
</evidence>
<feature type="domain" description="Peptidase M48" evidence="7">
    <location>
        <begin position="137"/>
        <end position="314"/>
    </location>
</feature>
<evidence type="ECO:0000256" key="3">
    <source>
        <dbReference type="ARBA" id="ARBA00022801"/>
    </source>
</evidence>
<dbReference type="STRING" id="983966.A0A1E4S9M0"/>
<keyword evidence="4 6" id="KW-0862">Zinc</keyword>
<evidence type="ECO:0000259" key="7">
    <source>
        <dbReference type="Pfam" id="PF01435"/>
    </source>
</evidence>
<evidence type="ECO:0000256" key="5">
    <source>
        <dbReference type="ARBA" id="ARBA00023049"/>
    </source>
</evidence>
<keyword evidence="3 6" id="KW-0378">Hydrolase</keyword>
<dbReference type="InterPro" id="IPR051156">
    <property type="entry name" value="Mito/Outer_Membr_Metalloprot"/>
</dbReference>
<dbReference type="PANTHER" id="PTHR22726">
    <property type="entry name" value="METALLOENDOPEPTIDASE OMA1"/>
    <property type="match status" value="1"/>
</dbReference>
<keyword evidence="2" id="KW-0479">Metal-binding</keyword>
<dbReference type="Gene3D" id="3.30.2010.10">
    <property type="entry name" value="Metalloproteases ('zincins'), catalytic domain"/>
    <property type="match status" value="1"/>
</dbReference>
<dbReference type="GO" id="GO:0005743">
    <property type="term" value="C:mitochondrial inner membrane"/>
    <property type="evidence" value="ECO:0007669"/>
    <property type="project" value="TreeGrafter"/>
</dbReference>
<comment type="similarity">
    <text evidence="6">Belongs to the peptidase M48 family.</text>
</comment>
<dbReference type="PANTHER" id="PTHR22726:SF1">
    <property type="entry name" value="METALLOENDOPEPTIDASE OMA1, MITOCHONDRIAL"/>
    <property type="match status" value="1"/>
</dbReference>
<dbReference type="GO" id="GO:0006515">
    <property type="term" value="P:protein quality control for misfolded or incompletely synthesized proteins"/>
    <property type="evidence" value="ECO:0007669"/>
    <property type="project" value="TreeGrafter"/>
</dbReference>
<sequence>MLNVRAVFSEALRQRAMNIFNRPRVSPVRGQLTKQFFGKGSARSYATYRRFNNQVTSSNPLQDPFLKKVIGITLGLGTVIYVTNLDAAPVTGRKRFIITSERFEQWIGKQSYNQLMAEFRYTGKILPDNHPQAIRAKRIFQRILQASPVDESSLNWSLHVINDPTAPPNAFVLPGGKVFVFSTILPICENDDGLATVLSHEFAHQLARHTGENLSSAPIYGAISLTLYALTGADVFSRLIIDAVFKMPASREMETEADYIGLMLMAKACFDPREAPKLWNRMANWEKSTIISRMPELLSTHPASERRIENMKEWLPKAMSERENSHCSQFSDFMFSNGGFW</sequence>
<evidence type="ECO:0000256" key="6">
    <source>
        <dbReference type="RuleBase" id="RU003983"/>
    </source>
</evidence>
<organism evidence="8 9">
    <name type="scientific">Cyberlindnera jadinii (strain ATCC 18201 / CBS 1600 / BCRC 20928 / JCM 3617 / NBRC 0987 / NRRL Y-1542)</name>
    <name type="common">Torula yeast</name>
    <name type="synonym">Candida utilis</name>
    <dbReference type="NCBI Taxonomy" id="983966"/>
    <lineage>
        <taxon>Eukaryota</taxon>
        <taxon>Fungi</taxon>
        <taxon>Dikarya</taxon>
        <taxon>Ascomycota</taxon>
        <taxon>Saccharomycotina</taxon>
        <taxon>Saccharomycetes</taxon>
        <taxon>Phaffomycetales</taxon>
        <taxon>Phaffomycetaceae</taxon>
        <taxon>Cyberlindnera</taxon>
    </lineage>
</organism>
<proteinExistence type="inferred from homology"/>
<keyword evidence="1 6" id="KW-0645">Protease</keyword>
<dbReference type="EMBL" id="KV453925">
    <property type="protein sequence ID" value="ODV76184.1"/>
    <property type="molecule type" value="Genomic_DNA"/>
</dbReference>
<dbReference type="GO" id="GO:0034982">
    <property type="term" value="P:mitochondrial protein processing"/>
    <property type="evidence" value="ECO:0007669"/>
    <property type="project" value="TreeGrafter"/>
</dbReference>
<dbReference type="Proteomes" id="UP000094389">
    <property type="component" value="Unassembled WGS sequence"/>
</dbReference>
<gene>
    <name evidence="8" type="ORF">CYBJADRAFT_165511</name>
</gene>
<reference evidence="8 9" key="1">
    <citation type="journal article" date="2016" name="Proc. Natl. Acad. Sci. U.S.A.">
        <title>Comparative genomics of biotechnologically important yeasts.</title>
        <authorList>
            <person name="Riley R."/>
            <person name="Haridas S."/>
            <person name="Wolfe K.H."/>
            <person name="Lopes M.R."/>
            <person name="Hittinger C.T."/>
            <person name="Goeker M."/>
            <person name="Salamov A.A."/>
            <person name="Wisecaver J.H."/>
            <person name="Long T.M."/>
            <person name="Calvey C.H."/>
            <person name="Aerts A.L."/>
            <person name="Barry K.W."/>
            <person name="Choi C."/>
            <person name="Clum A."/>
            <person name="Coughlan A.Y."/>
            <person name="Deshpande S."/>
            <person name="Douglass A.P."/>
            <person name="Hanson S.J."/>
            <person name="Klenk H.-P."/>
            <person name="LaButti K.M."/>
            <person name="Lapidus A."/>
            <person name="Lindquist E.A."/>
            <person name="Lipzen A.M."/>
            <person name="Meier-Kolthoff J.P."/>
            <person name="Ohm R.A."/>
            <person name="Otillar R.P."/>
            <person name="Pangilinan J.L."/>
            <person name="Peng Y."/>
            <person name="Rokas A."/>
            <person name="Rosa C.A."/>
            <person name="Scheuner C."/>
            <person name="Sibirny A.A."/>
            <person name="Slot J.C."/>
            <person name="Stielow J.B."/>
            <person name="Sun H."/>
            <person name="Kurtzman C.P."/>
            <person name="Blackwell M."/>
            <person name="Grigoriev I.V."/>
            <person name="Jeffries T.W."/>
        </authorList>
    </citation>
    <scope>NUCLEOTIDE SEQUENCE [LARGE SCALE GENOMIC DNA]</scope>
    <source>
        <strain evidence="9">ATCC 18201 / CBS 1600 / BCRC 20928 / JCM 3617 / NBRC 0987 / NRRL Y-1542</strain>
    </source>
</reference>
<evidence type="ECO:0000256" key="1">
    <source>
        <dbReference type="ARBA" id="ARBA00022670"/>
    </source>
</evidence>
<dbReference type="GO" id="GO:0046872">
    <property type="term" value="F:metal ion binding"/>
    <property type="evidence" value="ECO:0007669"/>
    <property type="project" value="UniProtKB-KW"/>
</dbReference>
<name>A0A1E4S9M0_CYBJN</name>
<dbReference type="GeneID" id="30988469"/>
<evidence type="ECO:0000256" key="4">
    <source>
        <dbReference type="ARBA" id="ARBA00022833"/>
    </source>
</evidence>
<dbReference type="OMA" id="RFNCYSE"/>
<evidence type="ECO:0000313" key="9">
    <source>
        <dbReference type="Proteomes" id="UP000094389"/>
    </source>
</evidence>
<keyword evidence="9" id="KW-1185">Reference proteome</keyword>
<dbReference type="RefSeq" id="XP_020073223.1">
    <property type="nucleotide sequence ID" value="XM_020214073.1"/>
</dbReference>
<protein>
    <recommendedName>
        <fullName evidence="7">Peptidase M48 domain-containing protein</fullName>
    </recommendedName>
</protein>
<dbReference type="AlphaFoldDB" id="A0A1E4S9M0"/>
<keyword evidence="5 6" id="KW-0482">Metalloprotease</keyword>
<comment type="cofactor">
    <cofactor evidence="6">
        <name>Zn(2+)</name>
        <dbReference type="ChEBI" id="CHEBI:29105"/>
    </cofactor>
    <text evidence="6">Binds 1 zinc ion per subunit.</text>
</comment>
<dbReference type="GO" id="GO:0004222">
    <property type="term" value="F:metalloendopeptidase activity"/>
    <property type="evidence" value="ECO:0007669"/>
    <property type="project" value="InterPro"/>
</dbReference>
<dbReference type="InterPro" id="IPR001915">
    <property type="entry name" value="Peptidase_M48"/>
</dbReference>